<feature type="signal peptide" evidence="1">
    <location>
        <begin position="1"/>
        <end position="19"/>
    </location>
</feature>
<protein>
    <submittedName>
        <fullName evidence="2">DUF2860 domain-containing protein</fullName>
    </submittedName>
</protein>
<dbReference type="PIRSF" id="PIRSF028696">
    <property type="entry name" value="UCP028696"/>
    <property type="match status" value="1"/>
</dbReference>
<organism evidence="2 3">
    <name type="scientific">Vibrio ponticus</name>
    <dbReference type="NCBI Taxonomy" id="265668"/>
    <lineage>
        <taxon>Bacteria</taxon>
        <taxon>Pseudomonadati</taxon>
        <taxon>Pseudomonadota</taxon>
        <taxon>Gammaproteobacteria</taxon>
        <taxon>Vibrionales</taxon>
        <taxon>Vibrionaceae</taxon>
        <taxon>Vibrio</taxon>
    </lineage>
</organism>
<accession>A0A3N3DZA2</accession>
<dbReference type="AlphaFoldDB" id="A0A3N3DZA2"/>
<dbReference type="EMBL" id="RKIK01000031">
    <property type="protein sequence ID" value="ROV59837.1"/>
    <property type="molecule type" value="Genomic_DNA"/>
</dbReference>
<dbReference type="RefSeq" id="WP_123782226.1">
    <property type="nucleotide sequence ID" value="NZ_RKIK01000031.1"/>
</dbReference>
<gene>
    <name evidence="2" type="ORF">EGH82_11785</name>
</gene>
<keyword evidence="1" id="KW-0732">Signal</keyword>
<comment type="caution">
    <text evidence="2">The sequence shown here is derived from an EMBL/GenBank/DDBJ whole genome shotgun (WGS) entry which is preliminary data.</text>
</comment>
<evidence type="ECO:0000256" key="1">
    <source>
        <dbReference type="SAM" id="SignalP"/>
    </source>
</evidence>
<evidence type="ECO:0000313" key="2">
    <source>
        <dbReference type="EMBL" id="ROV59837.1"/>
    </source>
</evidence>
<reference evidence="2 3" key="1">
    <citation type="submission" date="2018-11" db="EMBL/GenBank/DDBJ databases">
        <title>Vibrio ponticus strain CAIM 1751 pathogenic for the snapper Lutjanus guttatus.</title>
        <authorList>
            <person name="Soto-Rodriguez S."/>
            <person name="Lozano-Olvera R."/>
            <person name="Gomez-Gil B."/>
        </authorList>
    </citation>
    <scope>NUCLEOTIDE SEQUENCE [LARGE SCALE GENOMIC DNA]</scope>
    <source>
        <strain evidence="2 3">CAIM 1751</strain>
    </source>
</reference>
<evidence type="ECO:0000313" key="3">
    <source>
        <dbReference type="Proteomes" id="UP000278792"/>
    </source>
</evidence>
<name>A0A3N3DZA2_9VIBR</name>
<feature type="chain" id="PRO_5018055558" evidence="1">
    <location>
        <begin position="20"/>
        <end position="330"/>
    </location>
</feature>
<dbReference type="Proteomes" id="UP000278792">
    <property type="component" value="Unassembled WGS sequence"/>
</dbReference>
<dbReference type="InterPro" id="IPR016896">
    <property type="entry name" value="DUF2860"/>
</dbReference>
<sequence>MKTKLSLVALALMSGSAWAQLAETVGFSGEVSVSTGFYSIESNLNTNDDNKELDDLNKTNDAVTGGLLLPLGNLSYTFGDKLNQQFYMGTSREDIATGTLAFEMGYKYQLASGMIIDASILPTIMSGEVWEDPFKQKAQGKRQTTDEDGNAYRLKVENIMGSKFSVDMAYATKEVDSEQSGFEYTTNAAQRDVLRRDTDAFYFRTDYKYMVDQTTVLKPRLTYISADADGAANSFKGYGLELSYFKMLERHQFALTAGFNNRDYDAVNPVFGQTREDDEMSLFAAYEYANFMDWQDWSLVSFAGFGSTDSNIDFYDKNEIIMSVGMNYHF</sequence>
<dbReference type="Pfam" id="PF11059">
    <property type="entry name" value="DUF2860"/>
    <property type="match status" value="1"/>
</dbReference>
<proteinExistence type="predicted"/>